<name>A0A424Z206_9EURY</name>
<keyword evidence="5" id="KW-0378">Hydrolase</keyword>
<evidence type="ECO:0000313" key="8">
    <source>
        <dbReference type="EMBL" id="RQD88211.1"/>
    </source>
</evidence>
<dbReference type="SUPFAM" id="SSF52317">
    <property type="entry name" value="Class I glutamine amidotransferase-like"/>
    <property type="match status" value="1"/>
</dbReference>
<evidence type="ECO:0000256" key="3">
    <source>
        <dbReference type="ARBA" id="ARBA00022741"/>
    </source>
</evidence>
<dbReference type="PROSITE" id="PS51273">
    <property type="entry name" value="GATASE_TYPE_1"/>
    <property type="match status" value="1"/>
</dbReference>
<dbReference type="PANTHER" id="PTHR47552:SF1">
    <property type="entry name" value="PHOSPHORIBOSYLFORMYLGLYCINAMIDINE SYNTHASE SUBUNIT PURQ"/>
    <property type="match status" value="1"/>
</dbReference>
<dbReference type="GO" id="GO:0006189">
    <property type="term" value="P:'de novo' IMP biosynthetic process"/>
    <property type="evidence" value="ECO:0007669"/>
    <property type="project" value="InterPro"/>
</dbReference>
<evidence type="ECO:0000256" key="7">
    <source>
        <dbReference type="ARBA" id="ARBA00022962"/>
    </source>
</evidence>
<dbReference type="Proteomes" id="UP000284763">
    <property type="component" value="Unassembled WGS sequence"/>
</dbReference>
<sequence length="155" mass="17266">NEGKPVLGICNGFQILTEASLLDGALMTNSYPKFICDWTYLKVENNNTIFTSRFNEGEVIKIPVAHKEGNYYNTPERLNELNNNHQVAFRYVNQKGHLTNESNPNGSVENIAGITNSKGNVLGLMPHPERAAESILGSKDGLKLFLSMVDYFSNE</sequence>
<dbReference type="Pfam" id="PF13507">
    <property type="entry name" value="GATase_5"/>
    <property type="match status" value="1"/>
</dbReference>
<evidence type="ECO:0000256" key="5">
    <source>
        <dbReference type="ARBA" id="ARBA00022801"/>
    </source>
</evidence>
<protein>
    <submittedName>
        <fullName evidence="8">Phosphoribosylformylglycinamidine synthase I</fullName>
        <ecNumber evidence="8">6.3.5.3</ecNumber>
    </submittedName>
</protein>
<organism evidence="8 9">
    <name type="scientific">Methanosalsum natronophilum</name>
    <dbReference type="NCBI Taxonomy" id="768733"/>
    <lineage>
        <taxon>Archaea</taxon>
        <taxon>Methanobacteriati</taxon>
        <taxon>Methanobacteriota</taxon>
        <taxon>Stenosarchaea group</taxon>
        <taxon>Methanomicrobia</taxon>
        <taxon>Methanosarcinales</taxon>
        <taxon>Methanosarcinaceae</taxon>
        <taxon>Methanosalsum</taxon>
    </lineage>
</organism>
<dbReference type="EMBL" id="QZAB01000207">
    <property type="protein sequence ID" value="RQD88211.1"/>
    <property type="molecule type" value="Genomic_DNA"/>
</dbReference>
<dbReference type="AlphaFoldDB" id="A0A424Z206"/>
<evidence type="ECO:0000256" key="2">
    <source>
        <dbReference type="ARBA" id="ARBA00022598"/>
    </source>
</evidence>
<evidence type="ECO:0000313" key="9">
    <source>
        <dbReference type="Proteomes" id="UP000284763"/>
    </source>
</evidence>
<keyword evidence="6" id="KW-0067">ATP-binding</keyword>
<keyword evidence="3" id="KW-0547">Nucleotide-binding</keyword>
<gene>
    <name evidence="8" type="primary">purQ</name>
    <name evidence="8" type="ORF">D5R95_03025</name>
</gene>
<dbReference type="PANTHER" id="PTHR47552">
    <property type="entry name" value="PHOSPHORIBOSYLFORMYLGLYCINAMIDINE SYNTHASE SUBUNIT PURQ"/>
    <property type="match status" value="1"/>
</dbReference>
<dbReference type="GO" id="GO:0005524">
    <property type="term" value="F:ATP binding"/>
    <property type="evidence" value="ECO:0007669"/>
    <property type="project" value="UniProtKB-KW"/>
</dbReference>
<proteinExistence type="predicted"/>
<dbReference type="InterPro" id="IPR029062">
    <property type="entry name" value="Class_I_gatase-like"/>
</dbReference>
<dbReference type="GO" id="GO:0016787">
    <property type="term" value="F:hydrolase activity"/>
    <property type="evidence" value="ECO:0007669"/>
    <property type="project" value="UniProtKB-KW"/>
</dbReference>
<keyword evidence="2 8" id="KW-0436">Ligase</keyword>
<accession>A0A424Z206</accession>
<keyword evidence="4" id="KW-0658">Purine biosynthesis</keyword>
<dbReference type="EC" id="6.3.5.3" evidence="8"/>
<dbReference type="InterPro" id="IPR010075">
    <property type="entry name" value="PRibForGlyAmidine_synth_PurQ"/>
</dbReference>
<evidence type="ECO:0000256" key="1">
    <source>
        <dbReference type="ARBA" id="ARBA00022490"/>
    </source>
</evidence>
<dbReference type="Gene3D" id="3.40.50.880">
    <property type="match status" value="1"/>
</dbReference>
<keyword evidence="1" id="KW-0963">Cytoplasm</keyword>
<dbReference type="SMART" id="SM01211">
    <property type="entry name" value="GATase_5"/>
    <property type="match status" value="1"/>
</dbReference>
<dbReference type="NCBIfam" id="NF002957">
    <property type="entry name" value="PRK03619.1"/>
    <property type="match status" value="1"/>
</dbReference>
<dbReference type="NCBIfam" id="TIGR01737">
    <property type="entry name" value="FGAM_synth_I"/>
    <property type="match status" value="1"/>
</dbReference>
<feature type="non-terminal residue" evidence="8">
    <location>
        <position position="1"/>
    </location>
</feature>
<reference evidence="8 9" key="1">
    <citation type="submission" date="2018-08" db="EMBL/GenBank/DDBJ databases">
        <title>The metabolism and importance of syntrophic acetate oxidation coupled to methane or sulfide production in haloalkaline environments.</title>
        <authorList>
            <person name="Timmers P.H.A."/>
            <person name="Vavourakis C.D."/>
            <person name="Sorokin D.Y."/>
            <person name="Sinninghe Damste J.S."/>
            <person name="Muyzer G."/>
            <person name="Stams A.J.M."/>
            <person name="Plugge C.M."/>
        </authorList>
    </citation>
    <scope>NUCLEOTIDE SEQUENCE [LARGE SCALE GENOMIC DNA]</scope>
    <source>
        <strain evidence="8">MSAO_Arc3</strain>
    </source>
</reference>
<keyword evidence="7" id="KW-0315">Glutamine amidotransferase</keyword>
<evidence type="ECO:0000256" key="6">
    <source>
        <dbReference type="ARBA" id="ARBA00022840"/>
    </source>
</evidence>
<comment type="caution">
    <text evidence="8">The sequence shown here is derived from an EMBL/GenBank/DDBJ whole genome shotgun (WGS) entry which is preliminary data.</text>
</comment>
<evidence type="ECO:0000256" key="4">
    <source>
        <dbReference type="ARBA" id="ARBA00022755"/>
    </source>
</evidence>
<dbReference type="GO" id="GO:0004642">
    <property type="term" value="F:phosphoribosylformylglycinamidine synthase activity"/>
    <property type="evidence" value="ECO:0007669"/>
    <property type="project" value="UniProtKB-EC"/>
</dbReference>